<keyword evidence="3" id="KW-1133">Transmembrane helix</keyword>
<feature type="compositionally biased region" description="Basic and acidic residues" evidence="2">
    <location>
        <begin position="159"/>
        <end position="173"/>
    </location>
</feature>
<feature type="compositionally biased region" description="Polar residues" evidence="2">
    <location>
        <begin position="28"/>
        <end position="53"/>
    </location>
</feature>
<keyword evidence="3" id="KW-0812">Transmembrane</keyword>
<accession>A0ABQ8XP54</accession>
<dbReference type="PROSITE" id="PS50217">
    <property type="entry name" value="BZIP"/>
    <property type="match status" value="1"/>
</dbReference>
<evidence type="ECO:0000259" key="4">
    <source>
        <dbReference type="PROSITE" id="PS50217"/>
    </source>
</evidence>
<dbReference type="EMBL" id="JAOAOG010000276">
    <property type="protein sequence ID" value="KAJ6233508.1"/>
    <property type="molecule type" value="Genomic_DNA"/>
</dbReference>
<dbReference type="Proteomes" id="UP001150062">
    <property type="component" value="Unassembled WGS sequence"/>
</dbReference>
<name>A0ABQ8XP54_9EUKA</name>
<dbReference type="SUPFAM" id="SSF57959">
    <property type="entry name" value="Leucine zipper domain"/>
    <property type="match status" value="1"/>
</dbReference>
<feature type="domain" description="BZIP" evidence="4">
    <location>
        <begin position="166"/>
        <end position="229"/>
    </location>
</feature>
<feature type="transmembrane region" description="Helical" evidence="3">
    <location>
        <begin position="344"/>
        <end position="367"/>
    </location>
</feature>
<feature type="compositionally biased region" description="Polar residues" evidence="2">
    <location>
        <begin position="106"/>
        <end position="126"/>
    </location>
</feature>
<reference evidence="5" key="1">
    <citation type="submission" date="2022-08" db="EMBL/GenBank/DDBJ databases">
        <title>Novel sulfate-reducing endosymbionts in the free-living metamonad Anaeramoeba.</title>
        <authorList>
            <person name="Jerlstrom-Hultqvist J."/>
            <person name="Cepicka I."/>
            <person name="Gallot-Lavallee L."/>
            <person name="Salas-Leiva D."/>
            <person name="Curtis B.A."/>
            <person name="Zahonova K."/>
            <person name="Pipaliya S."/>
            <person name="Dacks J."/>
            <person name="Roger A.J."/>
        </authorList>
    </citation>
    <scope>NUCLEOTIDE SEQUENCE</scope>
    <source>
        <strain evidence="5">Schooner1</strain>
    </source>
</reference>
<evidence type="ECO:0000256" key="2">
    <source>
        <dbReference type="SAM" id="MobiDB-lite"/>
    </source>
</evidence>
<proteinExistence type="predicted"/>
<evidence type="ECO:0000313" key="5">
    <source>
        <dbReference type="EMBL" id="KAJ6233508.1"/>
    </source>
</evidence>
<feature type="compositionally biased region" description="Basic residues" evidence="2">
    <location>
        <begin position="129"/>
        <end position="158"/>
    </location>
</feature>
<protein>
    <recommendedName>
        <fullName evidence="4">BZIP domain-containing protein</fullName>
    </recommendedName>
</protein>
<feature type="compositionally biased region" description="Basic and acidic residues" evidence="2">
    <location>
        <begin position="299"/>
        <end position="312"/>
    </location>
</feature>
<dbReference type="Gene3D" id="1.20.5.170">
    <property type="match status" value="1"/>
</dbReference>
<feature type="region of interest" description="Disordered" evidence="2">
    <location>
        <begin position="28"/>
        <end position="184"/>
    </location>
</feature>
<keyword evidence="3" id="KW-0472">Membrane</keyword>
<evidence type="ECO:0000256" key="3">
    <source>
        <dbReference type="SAM" id="Phobius"/>
    </source>
</evidence>
<organism evidence="5 6">
    <name type="scientific">Anaeramoeba flamelloides</name>
    <dbReference type="NCBI Taxonomy" id="1746091"/>
    <lineage>
        <taxon>Eukaryota</taxon>
        <taxon>Metamonada</taxon>
        <taxon>Anaeramoebidae</taxon>
        <taxon>Anaeramoeba</taxon>
    </lineage>
</organism>
<feature type="region of interest" description="Disordered" evidence="2">
    <location>
        <begin position="297"/>
        <end position="321"/>
    </location>
</feature>
<evidence type="ECO:0000256" key="1">
    <source>
        <dbReference type="SAM" id="Coils"/>
    </source>
</evidence>
<feature type="compositionally biased region" description="Basic and acidic residues" evidence="2">
    <location>
        <begin position="69"/>
        <end position="94"/>
    </location>
</feature>
<feature type="compositionally biased region" description="Basic residues" evidence="2">
    <location>
        <begin position="174"/>
        <end position="184"/>
    </location>
</feature>
<dbReference type="InterPro" id="IPR004827">
    <property type="entry name" value="bZIP"/>
</dbReference>
<dbReference type="SMART" id="SM00338">
    <property type="entry name" value="BRLZ"/>
    <property type="match status" value="1"/>
</dbReference>
<feature type="coiled-coil region" evidence="1">
    <location>
        <begin position="205"/>
        <end position="235"/>
    </location>
</feature>
<sequence>MNNLNTEHDTNLDDDFFQTLSNLDEIFQSPSTSDFLPDQESNSPILLSITSPIDKTDQIKQEAFPQQTKENEEEKEKEKQKQKQNEKQKEKQTQKESIVLPRRITRSQTRVKTQQNLQKGTTFVSSTERKRKSAPIKPVNKKKGKAGTRSKRKKKKTKTFKESSSNDEHEEKKRRNRINARNFRKRKKQKIVTLEWETIKQKNRHKELNEKLGVISNENEELKKQILKLRNLLEMKNIYERDQDKEGKGQGMQKVKYKADAQEKEGNDRNDIQLYNKNDLAKTDEFLLPNIGLCDNDLEPSKTEREQERENANENMGNSKNTNNNFFNDIFSSFGEPSENSNNFFGTTFFIFLVAFGLIFINSSSIIKQFGLRNKDNSLNATPQFEISRSILSIHNETTIIQIQLQLDKSKEKVDYICKPIENQHDSLYNFPNSFRDQKSEKQKRKQNEIQQKFDQIDENYSELSDEQDLQMIRGNRKRINQKRNTF</sequence>
<comment type="caution">
    <text evidence="5">The sequence shown here is derived from an EMBL/GenBank/DDBJ whole genome shotgun (WGS) entry which is preliminary data.</text>
</comment>
<dbReference type="InterPro" id="IPR046347">
    <property type="entry name" value="bZIP_sf"/>
</dbReference>
<evidence type="ECO:0000313" key="6">
    <source>
        <dbReference type="Proteomes" id="UP001150062"/>
    </source>
</evidence>
<keyword evidence="1" id="KW-0175">Coiled coil</keyword>
<keyword evidence="6" id="KW-1185">Reference proteome</keyword>
<gene>
    <name evidence="5" type="ORF">M0813_29814</name>
</gene>